<comment type="similarity">
    <text evidence="1">Belongs to the non-flavoprotein flavin reductase family.</text>
</comment>
<evidence type="ECO:0000313" key="5">
    <source>
        <dbReference type="EMBL" id="GAA4399042.1"/>
    </source>
</evidence>
<keyword evidence="6" id="KW-1185">Reference proteome</keyword>
<dbReference type="Proteomes" id="UP001500635">
    <property type="component" value="Unassembled WGS sequence"/>
</dbReference>
<comment type="caution">
    <text evidence="5">The sequence shown here is derived from an EMBL/GenBank/DDBJ whole genome shotgun (WGS) entry which is preliminary data.</text>
</comment>
<protein>
    <submittedName>
        <fullName evidence="5">Flavin reductase family protein</fullName>
    </submittedName>
</protein>
<dbReference type="PANTHER" id="PTHR30466">
    <property type="entry name" value="FLAVIN REDUCTASE"/>
    <property type="match status" value="1"/>
</dbReference>
<evidence type="ECO:0000256" key="3">
    <source>
        <dbReference type="SAM" id="MobiDB-lite"/>
    </source>
</evidence>
<dbReference type="Pfam" id="PF01613">
    <property type="entry name" value="Flavin_Reduct"/>
    <property type="match status" value="1"/>
</dbReference>
<dbReference type="SMART" id="SM00903">
    <property type="entry name" value="Flavin_Reduct"/>
    <property type="match status" value="1"/>
</dbReference>
<organism evidence="5 6">
    <name type="scientific">Tsukamurella soli</name>
    <dbReference type="NCBI Taxonomy" id="644556"/>
    <lineage>
        <taxon>Bacteria</taxon>
        <taxon>Bacillati</taxon>
        <taxon>Actinomycetota</taxon>
        <taxon>Actinomycetes</taxon>
        <taxon>Mycobacteriales</taxon>
        <taxon>Tsukamurellaceae</taxon>
        <taxon>Tsukamurella</taxon>
    </lineage>
</organism>
<dbReference type="SUPFAM" id="SSF50475">
    <property type="entry name" value="FMN-binding split barrel"/>
    <property type="match status" value="1"/>
</dbReference>
<keyword evidence="2" id="KW-0560">Oxidoreductase</keyword>
<dbReference type="InterPro" id="IPR050268">
    <property type="entry name" value="NADH-dep_flavin_reductase"/>
</dbReference>
<sequence length="205" mass="21573">MTTDEAVAPGTSDASPQAGTRVGAIDPRAFRTMLGHFCTGVTVVTAVGDGGPVGFACQSFSALSLDPPLVLFCPGKRSRAWPEIERAGRFVVNVLAEDQRDVSTRFGAPGADKFAGIDWRPASSGAPILPGALGWIDCAVQAVHDGGDHHVVVGRVMELSAPQADRPLLFFRGRYTGTLPDRGEAVPAGMSLDAFLTWPVGDDWL</sequence>
<evidence type="ECO:0000313" key="6">
    <source>
        <dbReference type="Proteomes" id="UP001500635"/>
    </source>
</evidence>
<accession>A0ABP8K0W3</accession>
<feature type="region of interest" description="Disordered" evidence="3">
    <location>
        <begin position="1"/>
        <end position="20"/>
    </location>
</feature>
<evidence type="ECO:0000256" key="2">
    <source>
        <dbReference type="ARBA" id="ARBA00023002"/>
    </source>
</evidence>
<dbReference type="NCBIfam" id="NF045630">
    <property type="entry name" value="monooxsub_HsaB"/>
    <property type="match status" value="1"/>
</dbReference>
<dbReference type="RefSeq" id="WP_385920818.1">
    <property type="nucleotide sequence ID" value="NZ_BAABFR010000066.1"/>
</dbReference>
<feature type="domain" description="Flavin reductase like" evidence="4">
    <location>
        <begin position="34"/>
        <end position="177"/>
    </location>
</feature>
<dbReference type="InterPro" id="IPR012349">
    <property type="entry name" value="Split_barrel_FMN-bd"/>
</dbReference>
<dbReference type="Gene3D" id="2.30.110.10">
    <property type="entry name" value="Electron Transport, Fmn-binding Protein, Chain A"/>
    <property type="match status" value="1"/>
</dbReference>
<dbReference type="InterPro" id="IPR054682">
    <property type="entry name" value="HsaB"/>
</dbReference>
<proteinExistence type="inferred from homology"/>
<name>A0ABP8K0W3_9ACTN</name>
<evidence type="ECO:0000256" key="1">
    <source>
        <dbReference type="ARBA" id="ARBA00008898"/>
    </source>
</evidence>
<reference evidence="6" key="1">
    <citation type="journal article" date="2019" name="Int. J. Syst. Evol. Microbiol.">
        <title>The Global Catalogue of Microorganisms (GCM) 10K type strain sequencing project: providing services to taxonomists for standard genome sequencing and annotation.</title>
        <authorList>
            <consortium name="The Broad Institute Genomics Platform"/>
            <consortium name="The Broad Institute Genome Sequencing Center for Infectious Disease"/>
            <person name="Wu L."/>
            <person name="Ma J."/>
        </authorList>
    </citation>
    <scope>NUCLEOTIDE SEQUENCE [LARGE SCALE GENOMIC DNA]</scope>
    <source>
        <strain evidence="6">JCM 17688</strain>
    </source>
</reference>
<evidence type="ECO:0000259" key="4">
    <source>
        <dbReference type="SMART" id="SM00903"/>
    </source>
</evidence>
<dbReference type="EMBL" id="BAABFR010000066">
    <property type="protein sequence ID" value="GAA4399042.1"/>
    <property type="molecule type" value="Genomic_DNA"/>
</dbReference>
<gene>
    <name evidence="5" type="ORF">GCM10023147_35910</name>
</gene>
<dbReference type="InterPro" id="IPR002563">
    <property type="entry name" value="Flavin_Rdtase-like_dom"/>
</dbReference>
<dbReference type="PANTHER" id="PTHR30466:SF11">
    <property type="entry name" value="FLAVIN-DEPENDENT MONOOXYGENASE, REDUCTASE SUBUNIT HSAB"/>
    <property type="match status" value="1"/>
</dbReference>